<proteinExistence type="predicted"/>
<dbReference type="AlphaFoldDB" id="A0A644UI01"/>
<sequence length="313" mass="33432">MKKLIVLLLALAMVGAVSAQVTTAVGLYGEITLVDEAGQGVFTPWGNGYDTLTLKAQDKDGKYGFSLTDQNLLDGSFDTLRDWTVWGKVLGGKLSAGLLRDATFRLTLPYWPSYTIFGGTDRVAGQGVFYVYGPKEGLSLGVNLPYGLVAEDTLDVLQKADLGVKYDIKDVGTVFALMDMNFVTPANVLNAGFKFTGVKSLTATAITKLQFDADIYRFALGASYTGIENLAAYFEGAFVSTAGVATYSIWAQGDYTVIDPVTVSLGAYVGDNSKYDVYGLVAYDLGAGMTAEASLGYDSALWAAAKLYYVVSL</sequence>
<reference evidence="1" key="1">
    <citation type="submission" date="2019-08" db="EMBL/GenBank/DDBJ databases">
        <authorList>
            <person name="Kucharzyk K."/>
            <person name="Murdoch R.W."/>
            <person name="Higgins S."/>
            <person name="Loffler F."/>
        </authorList>
    </citation>
    <scope>NUCLEOTIDE SEQUENCE</scope>
</reference>
<gene>
    <name evidence="1" type="ORF">SDC9_24498</name>
</gene>
<name>A0A644UI01_9ZZZZ</name>
<evidence type="ECO:0008006" key="2">
    <source>
        <dbReference type="Google" id="ProtNLM"/>
    </source>
</evidence>
<protein>
    <recommendedName>
        <fullName evidence="2">Porin domain-containing protein</fullName>
    </recommendedName>
</protein>
<dbReference type="EMBL" id="VSSQ01000118">
    <property type="protein sequence ID" value="MPL78628.1"/>
    <property type="molecule type" value="Genomic_DNA"/>
</dbReference>
<accession>A0A644UI01</accession>
<comment type="caution">
    <text evidence="1">The sequence shown here is derived from an EMBL/GenBank/DDBJ whole genome shotgun (WGS) entry which is preliminary data.</text>
</comment>
<organism evidence="1">
    <name type="scientific">bioreactor metagenome</name>
    <dbReference type="NCBI Taxonomy" id="1076179"/>
    <lineage>
        <taxon>unclassified sequences</taxon>
        <taxon>metagenomes</taxon>
        <taxon>ecological metagenomes</taxon>
    </lineage>
</organism>
<evidence type="ECO:0000313" key="1">
    <source>
        <dbReference type="EMBL" id="MPL78628.1"/>
    </source>
</evidence>